<feature type="compositionally biased region" description="Basic and acidic residues" evidence="5">
    <location>
        <begin position="199"/>
        <end position="212"/>
    </location>
</feature>
<feature type="domain" description="PPIase cyclophilin-type" evidence="6">
    <location>
        <begin position="7"/>
        <end position="175"/>
    </location>
</feature>
<dbReference type="EMBL" id="RSCD01000026">
    <property type="protein sequence ID" value="RSH82870.1"/>
    <property type="molecule type" value="Genomic_DNA"/>
</dbReference>
<evidence type="ECO:0000256" key="5">
    <source>
        <dbReference type="SAM" id="MobiDB-lite"/>
    </source>
</evidence>
<protein>
    <recommendedName>
        <fullName evidence="2">peptidylprolyl isomerase</fullName>
        <ecNumber evidence="2">5.2.1.8</ecNumber>
    </recommendedName>
</protein>
<dbReference type="PRINTS" id="PR00153">
    <property type="entry name" value="CSAPPISMRASE"/>
</dbReference>
<dbReference type="SUPFAM" id="SSF50891">
    <property type="entry name" value="Cyclophilin-like"/>
    <property type="match status" value="1"/>
</dbReference>
<dbReference type="PANTHER" id="PTHR11071">
    <property type="entry name" value="PEPTIDYL-PROLYL CIS-TRANS ISOMERASE"/>
    <property type="match status" value="1"/>
</dbReference>
<dbReference type="GO" id="GO:0005737">
    <property type="term" value="C:cytoplasm"/>
    <property type="evidence" value="ECO:0007669"/>
    <property type="project" value="TreeGrafter"/>
</dbReference>
<dbReference type="PANTHER" id="PTHR11071:SF561">
    <property type="entry name" value="PEPTIDYL-PROLYL CIS-TRANS ISOMERASE D-RELATED"/>
    <property type="match status" value="1"/>
</dbReference>
<feature type="compositionally biased region" description="Low complexity" evidence="5">
    <location>
        <begin position="182"/>
        <end position="196"/>
    </location>
</feature>
<dbReference type="Proteomes" id="UP000279259">
    <property type="component" value="Unassembled WGS sequence"/>
</dbReference>
<organism evidence="7 8">
    <name type="scientific">Saitozyma podzolica</name>
    <dbReference type="NCBI Taxonomy" id="1890683"/>
    <lineage>
        <taxon>Eukaryota</taxon>
        <taxon>Fungi</taxon>
        <taxon>Dikarya</taxon>
        <taxon>Basidiomycota</taxon>
        <taxon>Agaricomycotina</taxon>
        <taxon>Tremellomycetes</taxon>
        <taxon>Tremellales</taxon>
        <taxon>Trimorphomycetaceae</taxon>
        <taxon>Saitozyma</taxon>
    </lineage>
</organism>
<dbReference type="STRING" id="1890683.A0A427XVL4"/>
<name>A0A427XVL4_9TREE</name>
<proteinExistence type="predicted"/>
<sequence>MTLPRVFFDFAVGDKPLGRVVFELFSDVVPKTAENFRALCTGEKGLSKTTSLPLAYKSSPVHRVIEGFMIQGGDFTKRNGTGGESVYGGVFKDERLAGEGTEVNKEGLLVMANRGPDTNGSQWFITLAPAPHLTGKHVVFGRVVHGFEHIKSIGQLAVDDRDRPLSPVTIVHCGELELRRPAQAQTTTTKPPVSARGRGRSDSVSDRSESRSRSRSPPKGQTEDSDSEEEDRRRRERKKERRERREEKREKQERERKRDRKPREETEEELDARLEREEKERLEVARLEKLEAMKRQMEEDRARIKEAGGVVFKGTWRGVCFAPYPPTPDPSRWGVRISLRLRLCLVEIFS</sequence>
<dbReference type="AlphaFoldDB" id="A0A427XVL4"/>
<dbReference type="InterPro" id="IPR020892">
    <property type="entry name" value="Cyclophilin-type_PPIase_CS"/>
</dbReference>
<evidence type="ECO:0000256" key="1">
    <source>
        <dbReference type="ARBA" id="ARBA00000971"/>
    </source>
</evidence>
<evidence type="ECO:0000313" key="7">
    <source>
        <dbReference type="EMBL" id="RSH82870.1"/>
    </source>
</evidence>
<dbReference type="PROSITE" id="PS50072">
    <property type="entry name" value="CSA_PPIASE_2"/>
    <property type="match status" value="1"/>
</dbReference>
<evidence type="ECO:0000256" key="2">
    <source>
        <dbReference type="ARBA" id="ARBA00013194"/>
    </source>
</evidence>
<keyword evidence="4" id="KW-0413">Isomerase</keyword>
<keyword evidence="8" id="KW-1185">Reference proteome</keyword>
<accession>A0A427XVL4</accession>
<keyword evidence="3" id="KW-0697">Rotamase</keyword>
<dbReference type="InterPro" id="IPR002130">
    <property type="entry name" value="Cyclophilin-type_PPIase_dom"/>
</dbReference>
<evidence type="ECO:0000259" key="6">
    <source>
        <dbReference type="PROSITE" id="PS50072"/>
    </source>
</evidence>
<evidence type="ECO:0000256" key="3">
    <source>
        <dbReference type="ARBA" id="ARBA00023110"/>
    </source>
</evidence>
<comment type="caution">
    <text evidence="7">The sequence shown here is derived from an EMBL/GenBank/DDBJ whole genome shotgun (WGS) entry which is preliminary data.</text>
</comment>
<dbReference type="EC" id="5.2.1.8" evidence="2"/>
<dbReference type="Pfam" id="PF00160">
    <property type="entry name" value="Pro_isomerase"/>
    <property type="match status" value="1"/>
</dbReference>
<dbReference type="GO" id="GO:0016018">
    <property type="term" value="F:cyclosporin A binding"/>
    <property type="evidence" value="ECO:0007669"/>
    <property type="project" value="TreeGrafter"/>
</dbReference>
<dbReference type="GO" id="GO:0006457">
    <property type="term" value="P:protein folding"/>
    <property type="evidence" value="ECO:0007669"/>
    <property type="project" value="InterPro"/>
</dbReference>
<dbReference type="GO" id="GO:0003755">
    <property type="term" value="F:peptidyl-prolyl cis-trans isomerase activity"/>
    <property type="evidence" value="ECO:0007669"/>
    <property type="project" value="UniProtKB-KW"/>
</dbReference>
<comment type="catalytic activity">
    <reaction evidence="1">
        <text>[protein]-peptidylproline (omega=180) = [protein]-peptidylproline (omega=0)</text>
        <dbReference type="Rhea" id="RHEA:16237"/>
        <dbReference type="Rhea" id="RHEA-COMP:10747"/>
        <dbReference type="Rhea" id="RHEA-COMP:10748"/>
        <dbReference type="ChEBI" id="CHEBI:83833"/>
        <dbReference type="ChEBI" id="CHEBI:83834"/>
        <dbReference type="EC" id="5.2.1.8"/>
    </reaction>
</comment>
<evidence type="ECO:0000313" key="8">
    <source>
        <dbReference type="Proteomes" id="UP000279259"/>
    </source>
</evidence>
<evidence type="ECO:0000256" key="4">
    <source>
        <dbReference type="ARBA" id="ARBA00023235"/>
    </source>
</evidence>
<gene>
    <name evidence="7" type="ORF">EHS25_005860</name>
</gene>
<dbReference type="InterPro" id="IPR029000">
    <property type="entry name" value="Cyclophilin-like_dom_sf"/>
</dbReference>
<reference evidence="7 8" key="1">
    <citation type="submission" date="2018-11" db="EMBL/GenBank/DDBJ databases">
        <title>Genome sequence of Saitozyma podzolica DSM 27192.</title>
        <authorList>
            <person name="Aliyu H."/>
            <person name="Gorte O."/>
            <person name="Ochsenreither K."/>
        </authorList>
    </citation>
    <scope>NUCLEOTIDE SEQUENCE [LARGE SCALE GENOMIC DNA]</scope>
    <source>
        <strain evidence="7 8">DSM 27192</strain>
    </source>
</reference>
<feature type="compositionally biased region" description="Basic and acidic residues" evidence="5">
    <location>
        <begin position="243"/>
        <end position="264"/>
    </location>
</feature>
<feature type="region of interest" description="Disordered" evidence="5">
    <location>
        <begin position="179"/>
        <end position="272"/>
    </location>
</feature>
<dbReference type="FunFam" id="2.40.100.10:FF:000025">
    <property type="entry name" value="Peptidyl-prolyl cis-trans isomerase CYP19-2"/>
    <property type="match status" value="1"/>
</dbReference>
<dbReference type="OrthoDB" id="407558at2759"/>
<dbReference type="PROSITE" id="PS00170">
    <property type="entry name" value="CSA_PPIASE_1"/>
    <property type="match status" value="1"/>
</dbReference>
<dbReference type="Gene3D" id="2.40.100.10">
    <property type="entry name" value="Cyclophilin-like"/>
    <property type="match status" value="1"/>
</dbReference>